<dbReference type="Gene3D" id="3.30.420.40">
    <property type="match status" value="2"/>
</dbReference>
<sequence length="305" mass="31286">MQIYLLVDVGQTGTRVRITRPSGGHLDDAVGGVRAAEDPERHLARVVTDALRRHGSPVDQVAAGLSGLQGTRGRPRALLEEWSAFGARRVVLADDSVTAYLAALGDRPGVVVSVGTGVVALATGVRGGWARVDGWGPLLGDSGGAYWIGRAGLETALRAFDGRGAATALLDAAAEAFGDPALLAGTLQRDPDRVARIAGFARQVLGLAERGDPDAGRITVDAAGHLADTVMTAAARVGDDDETITASWSGSVLAGSRALRDAFASALPSRCRLVPPAASPLDGARLLIDLPSSHPLTALTSEAST</sequence>
<evidence type="ECO:0000313" key="3">
    <source>
        <dbReference type="Proteomes" id="UP001165135"/>
    </source>
</evidence>
<dbReference type="Proteomes" id="UP001165135">
    <property type="component" value="Unassembled WGS sequence"/>
</dbReference>
<feature type="domain" description="ATPase BadF/BadG/BcrA/BcrD type" evidence="1">
    <location>
        <begin position="7"/>
        <end position="266"/>
    </location>
</feature>
<dbReference type="AlphaFoldDB" id="A0A9W6RSE5"/>
<dbReference type="InterPro" id="IPR052519">
    <property type="entry name" value="Euk-type_GlcNAc_Kinase"/>
</dbReference>
<organism evidence="2 3">
    <name type="scientific">Actinoallomurus iriomotensis</name>
    <dbReference type="NCBI Taxonomy" id="478107"/>
    <lineage>
        <taxon>Bacteria</taxon>
        <taxon>Bacillati</taxon>
        <taxon>Actinomycetota</taxon>
        <taxon>Actinomycetes</taxon>
        <taxon>Streptosporangiales</taxon>
        <taxon>Thermomonosporaceae</taxon>
        <taxon>Actinoallomurus</taxon>
    </lineage>
</organism>
<dbReference type="PANTHER" id="PTHR43190">
    <property type="entry name" value="N-ACETYL-D-GLUCOSAMINE KINASE"/>
    <property type="match status" value="1"/>
</dbReference>
<dbReference type="EMBL" id="BSTJ01000021">
    <property type="protein sequence ID" value="GLY81671.1"/>
    <property type="molecule type" value="Genomic_DNA"/>
</dbReference>
<accession>A0A9W6RSE5</accession>
<dbReference type="InterPro" id="IPR043129">
    <property type="entry name" value="ATPase_NBD"/>
</dbReference>
<gene>
    <name evidence="2" type="ORF">Airi01_099380</name>
</gene>
<dbReference type="RefSeq" id="WP_285636447.1">
    <property type="nucleotide sequence ID" value="NZ_BSTJ01000021.1"/>
</dbReference>
<reference evidence="2" key="1">
    <citation type="submission" date="2023-03" db="EMBL/GenBank/DDBJ databases">
        <title>Actinoallomurus iriomotensis NBRC 103681.</title>
        <authorList>
            <person name="Ichikawa N."/>
            <person name="Sato H."/>
            <person name="Tonouchi N."/>
        </authorList>
    </citation>
    <scope>NUCLEOTIDE SEQUENCE</scope>
    <source>
        <strain evidence="2">NBRC 103681</strain>
    </source>
</reference>
<name>A0A9W6RSE5_9ACTN</name>
<comment type="caution">
    <text evidence="2">The sequence shown here is derived from an EMBL/GenBank/DDBJ whole genome shotgun (WGS) entry which is preliminary data.</text>
</comment>
<dbReference type="Pfam" id="PF01869">
    <property type="entry name" value="BcrAD_BadFG"/>
    <property type="match status" value="1"/>
</dbReference>
<protein>
    <recommendedName>
        <fullName evidence="1">ATPase BadF/BadG/BcrA/BcrD type domain-containing protein</fullName>
    </recommendedName>
</protein>
<evidence type="ECO:0000259" key="1">
    <source>
        <dbReference type="Pfam" id="PF01869"/>
    </source>
</evidence>
<evidence type="ECO:0000313" key="2">
    <source>
        <dbReference type="EMBL" id="GLY81671.1"/>
    </source>
</evidence>
<proteinExistence type="predicted"/>
<dbReference type="InterPro" id="IPR002731">
    <property type="entry name" value="ATPase_BadF"/>
</dbReference>
<dbReference type="SUPFAM" id="SSF53067">
    <property type="entry name" value="Actin-like ATPase domain"/>
    <property type="match status" value="2"/>
</dbReference>
<dbReference type="PANTHER" id="PTHR43190:SF3">
    <property type="entry name" value="N-ACETYL-D-GLUCOSAMINE KINASE"/>
    <property type="match status" value="1"/>
</dbReference>